<evidence type="ECO:0000313" key="4">
    <source>
        <dbReference type="EMBL" id="MSN96783.1"/>
    </source>
</evidence>
<dbReference type="PANTHER" id="PTHR43158:SF10">
    <property type="entry name" value="ABC TRANSPORTER ATP-BINDING PROTEIN YTRB"/>
    <property type="match status" value="1"/>
</dbReference>
<keyword evidence="2 4" id="KW-0067">ATP-binding</keyword>
<reference evidence="4 5" key="1">
    <citation type="submission" date="2019-09" db="EMBL/GenBank/DDBJ databases">
        <authorList>
            <person name="Silva M."/>
            <person name="Pereira G."/>
            <person name="Lopes-Da-Costa L."/>
            <person name="Silva E."/>
        </authorList>
    </citation>
    <scope>NUCLEOTIDE SEQUENCE [LARGE SCALE GENOMIC DNA]</scope>
    <source>
        <strain evidence="4 5">FMV-PI01</strain>
    </source>
</reference>
<dbReference type="Proteomes" id="UP000476338">
    <property type="component" value="Unassembled WGS sequence"/>
</dbReference>
<organism evidence="4 5">
    <name type="scientific">Campylobacter portucalensis</name>
    <dbReference type="NCBI Taxonomy" id="2608384"/>
    <lineage>
        <taxon>Bacteria</taxon>
        <taxon>Pseudomonadati</taxon>
        <taxon>Campylobacterota</taxon>
        <taxon>Epsilonproteobacteria</taxon>
        <taxon>Campylobacterales</taxon>
        <taxon>Campylobacteraceae</taxon>
        <taxon>Campylobacter</taxon>
    </lineage>
</organism>
<gene>
    <name evidence="4" type="ORF">F1B92_06345</name>
</gene>
<dbReference type="RefSeq" id="WP_154571050.1">
    <property type="nucleotide sequence ID" value="NZ_VWSJ01000025.1"/>
</dbReference>
<dbReference type="Gene3D" id="3.40.50.300">
    <property type="entry name" value="P-loop containing nucleotide triphosphate hydrolases"/>
    <property type="match status" value="1"/>
</dbReference>
<proteinExistence type="predicted"/>
<feature type="domain" description="ABC transporter" evidence="3">
    <location>
        <begin position="4"/>
        <end position="231"/>
    </location>
</feature>
<dbReference type="GO" id="GO:0005524">
    <property type="term" value="F:ATP binding"/>
    <property type="evidence" value="ECO:0007669"/>
    <property type="project" value="UniProtKB-KW"/>
</dbReference>
<evidence type="ECO:0000259" key="3">
    <source>
        <dbReference type="PROSITE" id="PS50893"/>
    </source>
</evidence>
<dbReference type="InterPro" id="IPR027417">
    <property type="entry name" value="P-loop_NTPase"/>
</dbReference>
<dbReference type="InterPro" id="IPR003439">
    <property type="entry name" value="ABC_transporter-like_ATP-bd"/>
</dbReference>
<sequence>MSIIGCRNLNFSYKNRSIYNNFSLEINRGEVVGLLGKNGVGKSTFLNLLTGNLTPKSGEIFIFDTDIKHLSNDQKSKIGILYEGFVCYDYLKISQIHNLYRYFYQEKFKDDIFLDFLDKLKVDLKRYINTLSCGQKSQVVLALLLSINPEILILDDYSLGIDAGYRSLFLEYLKNYIKDKTKTILLTTHIVSNLDEILTKMVVLQNDKKPIIMDVKDFQQNFNGYLVDGDFRDENLNITSMLQINKNEKKIYGFFELNDKQKIKMDFEEAFLGLIGRY</sequence>
<reference evidence="4 5" key="2">
    <citation type="submission" date="2020-03" db="EMBL/GenBank/DDBJ databases">
        <title>Campylobacter portucalensis sp. nov., a new species of Campylobacter isolated from the reproductive tract of bulls.</title>
        <authorList>
            <person name="Silva M.F."/>
            <person name="Pereira G."/>
            <person name="Carneiro C."/>
            <person name="Hemphill A."/>
            <person name="Mateus L."/>
            <person name="Lopes-Da-Costa L."/>
            <person name="Silva E."/>
        </authorList>
    </citation>
    <scope>NUCLEOTIDE SEQUENCE [LARGE SCALE GENOMIC DNA]</scope>
    <source>
        <strain evidence="4 5">FMV-PI01</strain>
    </source>
</reference>
<dbReference type="InterPro" id="IPR003593">
    <property type="entry name" value="AAA+_ATPase"/>
</dbReference>
<evidence type="ECO:0000256" key="1">
    <source>
        <dbReference type="ARBA" id="ARBA00022741"/>
    </source>
</evidence>
<keyword evidence="5" id="KW-1185">Reference proteome</keyword>
<dbReference type="GO" id="GO:0016887">
    <property type="term" value="F:ATP hydrolysis activity"/>
    <property type="evidence" value="ECO:0007669"/>
    <property type="project" value="InterPro"/>
</dbReference>
<dbReference type="SMART" id="SM00382">
    <property type="entry name" value="AAA"/>
    <property type="match status" value="1"/>
</dbReference>
<dbReference type="PROSITE" id="PS50893">
    <property type="entry name" value="ABC_TRANSPORTER_2"/>
    <property type="match status" value="1"/>
</dbReference>
<protein>
    <submittedName>
        <fullName evidence="4">ABC transporter ATP-binding protein</fullName>
    </submittedName>
</protein>
<dbReference type="EMBL" id="VWSJ01000025">
    <property type="protein sequence ID" value="MSN96783.1"/>
    <property type="molecule type" value="Genomic_DNA"/>
</dbReference>
<dbReference type="PANTHER" id="PTHR43158">
    <property type="entry name" value="SKFA PEPTIDE EXPORT ATP-BINDING PROTEIN SKFE"/>
    <property type="match status" value="1"/>
</dbReference>
<comment type="caution">
    <text evidence="4">The sequence shown here is derived from an EMBL/GenBank/DDBJ whole genome shotgun (WGS) entry which is preliminary data.</text>
</comment>
<dbReference type="SUPFAM" id="SSF52540">
    <property type="entry name" value="P-loop containing nucleoside triphosphate hydrolases"/>
    <property type="match status" value="1"/>
</dbReference>
<evidence type="ECO:0000256" key="2">
    <source>
        <dbReference type="ARBA" id="ARBA00022840"/>
    </source>
</evidence>
<dbReference type="CDD" id="cd03230">
    <property type="entry name" value="ABC_DR_subfamily_A"/>
    <property type="match status" value="1"/>
</dbReference>
<dbReference type="Pfam" id="PF00005">
    <property type="entry name" value="ABC_tran"/>
    <property type="match status" value="1"/>
</dbReference>
<keyword evidence="1" id="KW-0547">Nucleotide-binding</keyword>
<dbReference type="AlphaFoldDB" id="A0A6L5WLU9"/>
<accession>A0A6L5WLU9</accession>
<evidence type="ECO:0000313" key="5">
    <source>
        <dbReference type="Proteomes" id="UP000476338"/>
    </source>
</evidence>
<name>A0A6L5WLU9_9BACT</name>